<dbReference type="EMBL" id="JBHTKJ010000007">
    <property type="protein sequence ID" value="MFD1037228.1"/>
    <property type="molecule type" value="Genomic_DNA"/>
</dbReference>
<dbReference type="Proteomes" id="UP001597040">
    <property type="component" value="Unassembled WGS sequence"/>
</dbReference>
<evidence type="ECO:0000313" key="1">
    <source>
        <dbReference type="EMBL" id="MFD1037228.1"/>
    </source>
</evidence>
<dbReference type="InterPro" id="IPR036457">
    <property type="entry name" value="PPM-type-like_dom_sf"/>
</dbReference>
<dbReference type="RefSeq" id="WP_390359108.1">
    <property type="nucleotide sequence ID" value="NZ_JBHTKJ010000007.1"/>
</dbReference>
<gene>
    <name evidence="1" type="ORF">ACFQ3N_02160</name>
</gene>
<keyword evidence="2" id="KW-1185">Reference proteome</keyword>
<accession>A0ABW3LHA2</accession>
<evidence type="ECO:0000313" key="2">
    <source>
        <dbReference type="Proteomes" id="UP001597040"/>
    </source>
</evidence>
<proteinExistence type="predicted"/>
<organism evidence="1 2">
    <name type="scientific">Virgibacillus byunsanensis</name>
    <dbReference type="NCBI Taxonomy" id="570945"/>
    <lineage>
        <taxon>Bacteria</taxon>
        <taxon>Bacillati</taxon>
        <taxon>Bacillota</taxon>
        <taxon>Bacilli</taxon>
        <taxon>Bacillales</taxon>
        <taxon>Bacillaceae</taxon>
        <taxon>Virgibacillus</taxon>
    </lineage>
</organism>
<evidence type="ECO:0008006" key="3">
    <source>
        <dbReference type="Google" id="ProtNLM"/>
    </source>
</evidence>
<name>A0ABW3LHA2_9BACI</name>
<dbReference type="Gene3D" id="3.60.40.10">
    <property type="entry name" value="PPM-type phosphatase domain"/>
    <property type="match status" value="1"/>
</dbReference>
<reference evidence="2" key="1">
    <citation type="journal article" date="2019" name="Int. J. Syst. Evol. Microbiol.">
        <title>The Global Catalogue of Microorganisms (GCM) 10K type strain sequencing project: providing services to taxonomists for standard genome sequencing and annotation.</title>
        <authorList>
            <consortium name="The Broad Institute Genomics Platform"/>
            <consortium name="The Broad Institute Genome Sequencing Center for Infectious Disease"/>
            <person name="Wu L."/>
            <person name="Ma J."/>
        </authorList>
    </citation>
    <scope>NUCLEOTIDE SEQUENCE [LARGE SCALE GENOMIC DNA]</scope>
    <source>
        <strain evidence="2">CCUG 56754</strain>
    </source>
</reference>
<sequence>MEIIEQYIQSKTGDISLCEDTFYCNDHFAVVIDGATSVSDRLYEGKTPGQQAAEMIKEAVKLLNGKEEIEQIIDVINENYSQLYKRLNIEEEVLEKPYIRPSASMIIYSKHHSKVWMIGDCQCFFNGEQHQNNKHVDTVFEEVRSIILKGELMSGKTMEDLATDDIGFKLIRPLIQKQYNFQNTTPDSPLSYAVVNGFPIPPELIKTVDVPAGLEYISLASDGYSKIYSTLEETEQELDRLLEVDPLCINENISTKGLVKGNVSFDDRTYVRIKIR</sequence>
<protein>
    <recommendedName>
        <fullName evidence="3">PPM-type phosphatase domain-containing protein</fullName>
    </recommendedName>
</protein>
<comment type="caution">
    <text evidence="1">The sequence shown here is derived from an EMBL/GenBank/DDBJ whole genome shotgun (WGS) entry which is preliminary data.</text>
</comment>